<dbReference type="eggNOG" id="COG0176">
    <property type="taxonomic scope" value="Bacteria"/>
</dbReference>
<dbReference type="AlphaFoldDB" id="H0UIR3"/>
<evidence type="ECO:0000256" key="1">
    <source>
        <dbReference type="ARBA" id="ARBA00003518"/>
    </source>
</evidence>
<accession>H0UIR3</accession>
<dbReference type="OrthoDB" id="140919at2"/>
<dbReference type="HOGENOM" id="CLU_050771_1_0_0"/>
<dbReference type="PANTHER" id="PTHR10683">
    <property type="entry name" value="TRANSALDOLASE"/>
    <property type="match status" value="1"/>
</dbReference>
<evidence type="ECO:0000256" key="3">
    <source>
        <dbReference type="ARBA" id="ARBA00004857"/>
    </source>
</evidence>
<dbReference type="Proteomes" id="UP000003806">
    <property type="component" value="Chromosome"/>
</dbReference>
<evidence type="ECO:0000313" key="12">
    <source>
        <dbReference type="EMBL" id="EHM13808.1"/>
    </source>
</evidence>
<dbReference type="UniPathway" id="UPA00115">
    <property type="reaction ID" value="UER00414"/>
</dbReference>
<evidence type="ECO:0000313" key="13">
    <source>
        <dbReference type="Proteomes" id="UP000003806"/>
    </source>
</evidence>
<evidence type="ECO:0000256" key="2">
    <source>
        <dbReference type="ARBA" id="ARBA00004496"/>
    </source>
</evidence>
<keyword evidence="9 11" id="KW-0704">Schiff base</keyword>
<proteinExistence type="inferred from homology"/>
<comment type="catalytic activity">
    <reaction evidence="10 11">
        <text>D-sedoheptulose 7-phosphate + D-glyceraldehyde 3-phosphate = D-erythrose 4-phosphate + beta-D-fructose 6-phosphate</text>
        <dbReference type="Rhea" id="RHEA:17053"/>
        <dbReference type="ChEBI" id="CHEBI:16897"/>
        <dbReference type="ChEBI" id="CHEBI:57483"/>
        <dbReference type="ChEBI" id="CHEBI:57634"/>
        <dbReference type="ChEBI" id="CHEBI:59776"/>
        <dbReference type="EC" id="2.2.1.2"/>
    </reaction>
</comment>
<dbReference type="GO" id="GO:0006098">
    <property type="term" value="P:pentose-phosphate shunt"/>
    <property type="evidence" value="ECO:0007669"/>
    <property type="project" value="UniProtKB-UniRule"/>
</dbReference>
<comment type="function">
    <text evidence="1 11">Transaldolase is important for the balance of metabolites in the pentose-phosphate pathway.</text>
</comment>
<evidence type="ECO:0000256" key="8">
    <source>
        <dbReference type="ARBA" id="ARBA00023126"/>
    </source>
</evidence>
<evidence type="ECO:0000256" key="10">
    <source>
        <dbReference type="ARBA" id="ARBA00048810"/>
    </source>
</evidence>
<sequence length="363" mass="39013">MNRLESAYKAGQSIWYDHISASLLNSGRLAELTAQGIRGVTSNPSIFRDAIVGSSDYDERIADLARQKLGDQEILEALEVEDVTAACDVLLPVWEASGGTDGFVSLEVSPNLAYSADETVRQATDLWRRIGRPNGMIKVPATPAGCEAIQTLTAEGVNVNVTLIFSPRQYRAVAESFLRGLEARLKAEKSLAGVASVASVFVSRLDTAAAKPMADAGLESEPGQVGVDNARLVYQDFIRIFSGARWNRLAQSGASVQRPLWASTSVKRGDWPDCLYVDSLIGPHTVNTVPPKTLDAFLDHGAVRDSVTSDVPLARSRMAQLAACGIDVERLAEDLLAKGVEQFVTAADQLLLGVKQKRAALGF</sequence>
<comment type="pathway">
    <text evidence="3 11">Carbohydrate degradation; pentose phosphate pathway; D-glyceraldehyde 3-phosphate and beta-D-fructose 6-phosphate from D-ribose 5-phosphate and D-xylulose 5-phosphate (non-oxidative stage): step 2/3.</text>
</comment>
<reference evidence="12 13" key="1">
    <citation type="submission" date="2011-11" db="EMBL/GenBank/DDBJ databases">
        <title>The Noncontiguous Finished genome of Jonquetella anthropi DSM 22815.</title>
        <authorList>
            <consortium name="US DOE Joint Genome Institute (JGI-PGF)"/>
            <person name="Lucas S."/>
            <person name="Copeland A."/>
            <person name="Lapidus A."/>
            <person name="Glavina del Rio T."/>
            <person name="Dalin E."/>
            <person name="Tice H."/>
            <person name="Bruce D."/>
            <person name="Goodwin L."/>
            <person name="Pitluck S."/>
            <person name="Peters L."/>
            <person name="Mikhailova N."/>
            <person name="Held B."/>
            <person name="Kyrpides N."/>
            <person name="Mavromatis K."/>
            <person name="Ivanova N."/>
            <person name="Markowitz V."/>
            <person name="Cheng J.-F."/>
            <person name="Hugenholtz P."/>
            <person name="Woyke T."/>
            <person name="Wu D."/>
            <person name="Gronow S."/>
            <person name="Wellnitz S."/>
            <person name="Brambilla E."/>
            <person name="Klenk H.-P."/>
            <person name="Eisen J.A."/>
        </authorList>
    </citation>
    <scope>NUCLEOTIDE SEQUENCE [LARGE SCALE GENOMIC DNA]</scope>
    <source>
        <strain evidence="12 13">DSM 22815</strain>
    </source>
</reference>
<organism evidence="12 13">
    <name type="scientific">Jonquetella anthropi DSM 22815</name>
    <dbReference type="NCBI Taxonomy" id="885272"/>
    <lineage>
        <taxon>Bacteria</taxon>
        <taxon>Thermotogati</taxon>
        <taxon>Synergistota</taxon>
        <taxon>Synergistia</taxon>
        <taxon>Synergistales</taxon>
        <taxon>Dethiosulfovibrionaceae</taxon>
        <taxon>Jonquetella</taxon>
    </lineage>
</organism>
<evidence type="ECO:0000256" key="6">
    <source>
        <dbReference type="ARBA" id="ARBA00022490"/>
    </source>
</evidence>
<name>H0UIR3_9BACT</name>
<dbReference type="InterPro" id="IPR001585">
    <property type="entry name" value="TAL/FSA"/>
</dbReference>
<dbReference type="CDD" id="cd00955">
    <property type="entry name" value="Transaldolase_like"/>
    <property type="match status" value="1"/>
</dbReference>
<comment type="subcellular location">
    <subcellularLocation>
        <location evidence="2 11">Cytoplasm</location>
    </subcellularLocation>
</comment>
<keyword evidence="8 11" id="KW-0570">Pentose shunt</keyword>
<dbReference type="Gene3D" id="3.20.20.70">
    <property type="entry name" value="Aldolase class I"/>
    <property type="match status" value="1"/>
</dbReference>
<evidence type="ECO:0000256" key="4">
    <source>
        <dbReference type="ARBA" id="ARBA00008426"/>
    </source>
</evidence>
<dbReference type="PROSITE" id="PS01054">
    <property type="entry name" value="TRANSALDOLASE_1"/>
    <property type="match status" value="1"/>
</dbReference>
<dbReference type="InterPro" id="IPR013785">
    <property type="entry name" value="Aldolase_TIM"/>
</dbReference>
<comment type="similarity">
    <text evidence="4 11">Belongs to the transaldolase family. Type 2 subfamily.</text>
</comment>
<feature type="active site" description="Schiff-base intermediate with substrate" evidence="11">
    <location>
        <position position="138"/>
    </location>
</feature>
<dbReference type="EMBL" id="CM001376">
    <property type="protein sequence ID" value="EHM13808.1"/>
    <property type="molecule type" value="Genomic_DNA"/>
</dbReference>
<evidence type="ECO:0000256" key="5">
    <source>
        <dbReference type="ARBA" id="ARBA00013151"/>
    </source>
</evidence>
<keyword evidence="6 11" id="KW-0963">Cytoplasm</keyword>
<protein>
    <recommendedName>
        <fullName evidence="5 11">Transaldolase</fullName>
        <ecNumber evidence="5 11">2.2.1.2</ecNumber>
    </recommendedName>
</protein>
<evidence type="ECO:0000256" key="11">
    <source>
        <dbReference type="HAMAP-Rule" id="MF_00493"/>
    </source>
</evidence>
<dbReference type="RefSeq" id="WP_008523362.1">
    <property type="nucleotide sequence ID" value="NZ_CM001376.1"/>
</dbReference>
<evidence type="ECO:0000256" key="7">
    <source>
        <dbReference type="ARBA" id="ARBA00022679"/>
    </source>
</evidence>
<dbReference type="Pfam" id="PF00923">
    <property type="entry name" value="TAL_FSA"/>
    <property type="match status" value="1"/>
</dbReference>
<dbReference type="GO" id="GO:0005737">
    <property type="term" value="C:cytoplasm"/>
    <property type="evidence" value="ECO:0007669"/>
    <property type="project" value="UniProtKB-SubCell"/>
</dbReference>
<dbReference type="GO" id="GO:0004801">
    <property type="term" value="F:transaldolase activity"/>
    <property type="evidence" value="ECO:0007669"/>
    <property type="project" value="UniProtKB-UniRule"/>
</dbReference>
<evidence type="ECO:0000256" key="9">
    <source>
        <dbReference type="ARBA" id="ARBA00023270"/>
    </source>
</evidence>
<gene>
    <name evidence="11" type="primary">tal</name>
    <name evidence="12" type="ORF">JonanDRAFT_1444</name>
</gene>
<dbReference type="NCBIfam" id="NF002881">
    <property type="entry name" value="PRK03343.1"/>
    <property type="match status" value="1"/>
</dbReference>
<dbReference type="InterPro" id="IPR018225">
    <property type="entry name" value="Transaldolase_AS"/>
</dbReference>
<keyword evidence="7 11" id="KW-0808">Transferase</keyword>
<dbReference type="NCBIfam" id="TIGR00876">
    <property type="entry name" value="tal_mycobact"/>
    <property type="match status" value="1"/>
</dbReference>
<dbReference type="PIRSF" id="PIRSF036915">
    <property type="entry name" value="Trnald_Bac_Plnt"/>
    <property type="match status" value="1"/>
</dbReference>
<dbReference type="HAMAP" id="MF_00493">
    <property type="entry name" value="Transaldolase_2"/>
    <property type="match status" value="1"/>
</dbReference>
<dbReference type="EC" id="2.2.1.2" evidence="5 11"/>
<keyword evidence="13" id="KW-1185">Reference proteome</keyword>
<dbReference type="GO" id="GO:0005975">
    <property type="term" value="P:carbohydrate metabolic process"/>
    <property type="evidence" value="ECO:0007669"/>
    <property type="project" value="InterPro"/>
</dbReference>
<dbReference type="InterPro" id="IPR004732">
    <property type="entry name" value="Transaldolase_2"/>
</dbReference>
<dbReference type="PANTHER" id="PTHR10683:SF31">
    <property type="entry name" value="TRANSALDOLASE"/>
    <property type="match status" value="1"/>
</dbReference>
<dbReference type="SUPFAM" id="SSF51569">
    <property type="entry name" value="Aldolase"/>
    <property type="match status" value="1"/>
</dbReference>
<dbReference type="STRING" id="885272.JonanDRAFT_1444"/>